<name>A0ABP3UGJ3_9FLAO</name>
<dbReference type="EMBL" id="BAAAGE010000004">
    <property type="protein sequence ID" value="GAA0730280.1"/>
    <property type="molecule type" value="Genomic_DNA"/>
</dbReference>
<gene>
    <name evidence="1" type="ORF">GCM10009430_41380</name>
</gene>
<organism evidence="1 2">
    <name type="scientific">Aquimarina litoralis</name>
    <dbReference type="NCBI Taxonomy" id="584605"/>
    <lineage>
        <taxon>Bacteria</taxon>
        <taxon>Pseudomonadati</taxon>
        <taxon>Bacteroidota</taxon>
        <taxon>Flavobacteriia</taxon>
        <taxon>Flavobacteriales</taxon>
        <taxon>Flavobacteriaceae</taxon>
        <taxon>Aquimarina</taxon>
    </lineage>
</organism>
<keyword evidence="2" id="KW-1185">Reference proteome</keyword>
<accession>A0ABP3UGJ3</accession>
<evidence type="ECO:0000313" key="2">
    <source>
        <dbReference type="Proteomes" id="UP001501758"/>
    </source>
</evidence>
<dbReference type="Proteomes" id="UP001501758">
    <property type="component" value="Unassembled WGS sequence"/>
</dbReference>
<evidence type="ECO:0000313" key="1">
    <source>
        <dbReference type="EMBL" id="GAA0730280.1"/>
    </source>
</evidence>
<dbReference type="RefSeq" id="WP_343914148.1">
    <property type="nucleotide sequence ID" value="NZ_BAAAGE010000004.1"/>
</dbReference>
<reference evidence="2" key="1">
    <citation type="journal article" date="2019" name="Int. J. Syst. Evol. Microbiol.">
        <title>The Global Catalogue of Microorganisms (GCM) 10K type strain sequencing project: providing services to taxonomists for standard genome sequencing and annotation.</title>
        <authorList>
            <consortium name="The Broad Institute Genomics Platform"/>
            <consortium name="The Broad Institute Genome Sequencing Center for Infectious Disease"/>
            <person name="Wu L."/>
            <person name="Ma J."/>
        </authorList>
    </citation>
    <scope>NUCLEOTIDE SEQUENCE [LARGE SCALE GENOMIC DNA]</scope>
    <source>
        <strain evidence="2">JCM 15974</strain>
    </source>
</reference>
<sequence>MKNLINTTFIIIVLFFGVTTVKAQETNQEKEIIEGVFDGFDGENFTFKYITEDGDEDIVLFPKAEPEVLEKYNLSDEKFIGKKFNITFKTEWETETDEDGDEQEYELRTIIDLELLD</sequence>
<proteinExistence type="predicted"/>
<protein>
    <submittedName>
        <fullName evidence="1">Uncharacterized protein</fullName>
    </submittedName>
</protein>
<comment type="caution">
    <text evidence="1">The sequence shown here is derived from an EMBL/GenBank/DDBJ whole genome shotgun (WGS) entry which is preliminary data.</text>
</comment>